<evidence type="ECO:0000313" key="5">
    <source>
        <dbReference type="Proteomes" id="UP000076021"/>
    </source>
</evidence>
<keyword evidence="3" id="KW-1133">Transmembrane helix</keyword>
<feature type="compositionally biased region" description="Basic and acidic residues" evidence="2">
    <location>
        <begin position="419"/>
        <end position="429"/>
    </location>
</feature>
<dbReference type="Proteomes" id="UP000076021">
    <property type="component" value="Chromosome"/>
</dbReference>
<accession>A0A143HDA2</accession>
<proteinExistence type="inferred from homology"/>
<feature type="compositionally biased region" description="Basic and acidic residues" evidence="2">
    <location>
        <begin position="391"/>
        <end position="410"/>
    </location>
</feature>
<dbReference type="EMBL" id="CP014806">
    <property type="protein sequence ID" value="AMW99399.1"/>
    <property type="molecule type" value="Genomic_DNA"/>
</dbReference>
<protein>
    <recommendedName>
        <fullName evidence="6">Type VII secretion protein EssB</fullName>
    </recommendedName>
</protein>
<comment type="similarity">
    <text evidence="1">Belongs to the EssB family.</text>
</comment>
<evidence type="ECO:0000256" key="3">
    <source>
        <dbReference type="SAM" id="Phobius"/>
    </source>
</evidence>
<dbReference type="KEGG" id="rst:ATY39_07915"/>
<dbReference type="InterPro" id="IPR018778">
    <property type="entry name" value="T7SS_EssB"/>
</dbReference>
<evidence type="ECO:0008006" key="6">
    <source>
        <dbReference type="Google" id="ProtNLM"/>
    </source>
</evidence>
<keyword evidence="3" id="KW-0472">Membrane</keyword>
<dbReference type="Gene3D" id="1.25.40.680">
    <property type="entry name" value="Type VII secretion system EssB, C-terminal-like domain"/>
    <property type="match status" value="1"/>
</dbReference>
<feature type="region of interest" description="Disordered" evidence="2">
    <location>
        <begin position="381"/>
        <end position="429"/>
    </location>
</feature>
<gene>
    <name evidence="4" type="ORF">ATY39_07915</name>
</gene>
<keyword evidence="3" id="KW-0812">Transmembrane</keyword>
<dbReference type="Gene3D" id="1.10.510.10">
    <property type="entry name" value="Transferase(Phosphotransferase) domain 1"/>
    <property type="match status" value="1"/>
</dbReference>
<organism evidence="4 5">
    <name type="scientific">Rummeliibacillus stabekisii</name>
    <dbReference type="NCBI Taxonomy" id="241244"/>
    <lineage>
        <taxon>Bacteria</taxon>
        <taxon>Bacillati</taxon>
        <taxon>Bacillota</taxon>
        <taxon>Bacilli</taxon>
        <taxon>Bacillales</taxon>
        <taxon>Caryophanaceae</taxon>
        <taxon>Rummeliibacillus</taxon>
    </lineage>
</organism>
<dbReference type="STRING" id="241244.ATY39_07915"/>
<evidence type="ECO:0000256" key="1">
    <source>
        <dbReference type="ARBA" id="ARBA00010163"/>
    </source>
</evidence>
<evidence type="ECO:0000256" key="2">
    <source>
        <dbReference type="SAM" id="MobiDB-lite"/>
    </source>
</evidence>
<dbReference type="RefSeq" id="WP_066788236.1">
    <property type="nucleotide sequence ID" value="NZ_CP014806.1"/>
</dbReference>
<reference evidence="4 5" key="1">
    <citation type="journal article" date="2016" name="Genome Announc.">
        <title>Whole-Genome Sequence of Rummeliibacillus stabekisii Strain PP9 Isolated from Antarctic Soil.</title>
        <authorList>
            <person name="da Mota F.F."/>
            <person name="Vollu R.E."/>
            <person name="Jurelevicius D."/>
            <person name="Seldin L."/>
        </authorList>
    </citation>
    <scope>NUCLEOTIDE SEQUENCE [LARGE SCALE GENOMIC DNA]</scope>
    <source>
        <strain evidence="4 5">PP9</strain>
    </source>
</reference>
<dbReference type="Pfam" id="PF10140">
    <property type="entry name" value="YukC"/>
    <property type="match status" value="1"/>
</dbReference>
<feature type="transmembrane region" description="Helical" evidence="3">
    <location>
        <begin position="218"/>
        <end position="238"/>
    </location>
</feature>
<evidence type="ECO:0000313" key="4">
    <source>
        <dbReference type="EMBL" id="AMW99399.1"/>
    </source>
</evidence>
<dbReference type="InterPro" id="IPR042565">
    <property type="entry name" value="T7SS_EssB_C"/>
</dbReference>
<sequence length="429" mass="49893">MEDKLILGAVELSAKKKDDRLILSLPQADTSLRNTQELQLLNQDKNYFIQADVQVQDENLEFHYLLTDMRFFEQIKQLDREHKLRMLFNIGRFSSMLNGRTTLVLHPDNLVFDINLMPYMLYRGIKNILPPFQHEEGVFLKAYKCLAIATFSKEFKFDDLMNGAYERAKQTSFEKAVHQSQNVEELQALLKKYYEEEHKKAALKFEKVSKAQFKGFKIATIALGVVSIVLISLVLYAFSSKIPTEELYNQANASYINENYIDVKESLKDQKIEDIPKSIKKIYAISSIKTSLQEEEKQTNAINSISSISDERLLNYWIDIARNDFNGSLKIAKSLDVNDLKKFSIILYENQLKKNTKMNQQEKEDKLKDLEVQLNEITEEEAAAQEAQESETQKAAEEKQKQIEAQEKQKVEKRKKQSKEKQDKKTDKE</sequence>
<dbReference type="AlphaFoldDB" id="A0A143HDA2"/>
<dbReference type="OrthoDB" id="4975281at2"/>
<name>A0A143HDA2_9BACL</name>
<keyword evidence="5" id="KW-1185">Reference proteome</keyword>
<reference evidence="5" key="2">
    <citation type="submission" date="2016-03" db="EMBL/GenBank/DDBJ databases">
        <authorList>
            <person name="Ploux O."/>
        </authorList>
    </citation>
    <scope>NUCLEOTIDE SEQUENCE [LARGE SCALE GENOMIC DNA]</scope>
    <source>
        <strain evidence="5">PP9</strain>
    </source>
</reference>
<dbReference type="NCBIfam" id="TIGR03926">
    <property type="entry name" value="T7_EssB"/>
    <property type="match status" value="1"/>
</dbReference>